<sequence>MDKNITMQDIADFLKLDRTTVSKAISGKGTVSQKTIHRVNQAIEELGYRKDSFASGLVTGKNTVLAIVLPEIKSGINAPFVQSFQRTARKHHYGVILYYVEPQGNNLTMICEMLRQQRVSGVTFWSGATTPKDDDNLIRLLDTGIAVNTTSRGFIHESIDGISFNHSKAGVELTEHLIRLGHRNIVFVSSAASSSQGSPFERREGYKQVMQSYGLQPVVIGDAYGPTKPDDYRNLTKHAYHVLEREWENVKEASAFIGTNDETILGAIHWLKEKNVSIPQDCSVAGFDDLYAELTIPPLTSMRFPLGEGGEQAVELLLKRINAKGKRNRTHLLLDYELIKRESTAVYTER</sequence>
<reference evidence="5 6" key="1">
    <citation type="journal article" date="2007" name="Int. J. Syst. Evol. Microbiol.">
        <title>Paenibacillus ginsengarvi sp. nov., isolated from soil from ginseng cultivation.</title>
        <authorList>
            <person name="Yoon M.H."/>
            <person name="Ten L.N."/>
            <person name="Im W.T."/>
        </authorList>
    </citation>
    <scope>NUCLEOTIDE SEQUENCE [LARGE SCALE GENOMIC DNA]</scope>
    <source>
        <strain evidence="5 6">KCTC 13059</strain>
    </source>
</reference>
<dbReference type="InterPro" id="IPR000843">
    <property type="entry name" value="HTH_LacI"/>
</dbReference>
<keyword evidence="3" id="KW-0804">Transcription</keyword>
<evidence type="ECO:0000256" key="3">
    <source>
        <dbReference type="ARBA" id="ARBA00023163"/>
    </source>
</evidence>
<evidence type="ECO:0000256" key="2">
    <source>
        <dbReference type="ARBA" id="ARBA00023125"/>
    </source>
</evidence>
<evidence type="ECO:0000313" key="5">
    <source>
        <dbReference type="EMBL" id="RKN77158.1"/>
    </source>
</evidence>
<keyword evidence="2" id="KW-0238">DNA-binding</keyword>
<evidence type="ECO:0000256" key="1">
    <source>
        <dbReference type="ARBA" id="ARBA00023015"/>
    </source>
</evidence>
<accession>A0A3B0BXN7</accession>
<dbReference type="Pfam" id="PF00356">
    <property type="entry name" value="LacI"/>
    <property type="match status" value="1"/>
</dbReference>
<evidence type="ECO:0000259" key="4">
    <source>
        <dbReference type="PROSITE" id="PS50932"/>
    </source>
</evidence>
<dbReference type="RefSeq" id="WP_120749867.1">
    <property type="nucleotide sequence ID" value="NZ_RBAH01000020.1"/>
</dbReference>
<dbReference type="InterPro" id="IPR010982">
    <property type="entry name" value="Lambda_DNA-bd_dom_sf"/>
</dbReference>
<gene>
    <name evidence="5" type="ORF">D7M11_24370</name>
</gene>
<feature type="domain" description="HTH lacI-type" evidence="4">
    <location>
        <begin position="5"/>
        <end position="59"/>
    </location>
</feature>
<dbReference type="SUPFAM" id="SSF47413">
    <property type="entry name" value="lambda repressor-like DNA-binding domains"/>
    <property type="match status" value="1"/>
</dbReference>
<dbReference type="AlphaFoldDB" id="A0A3B0BXN7"/>
<dbReference type="Pfam" id="PF13377">
    <property type="entry name" value="Peripla_BP_3"/>
    <property type="match status" value="1"/>
</dbReference>
<dbReference type="SUPFAM" id="SSF53822">
    <property type="entry name" value="Periplasmic binding protein-like I"/>
    <property type="match status" value="1"/>
</dbReference>
<dbReference type="EMBL" id="RBAH01000020">
    <property type="protein sequence ID" value="RKN77158.1"/>
    <property type="molecule type" value="Genomic_DNA"/>
</dbReference>
<dbReference type="Gene3D" id="3.40.50.2300">
    <property type="match status" value="2"/>
</dbReference>
<dbReference type="GO" id="GO:0003700">
    <property type="term" value="F:DNA-binding transcription factor activity"/>
    <property type="evidence" value="ECO:0007669"/>
    <property type="project" value="TreeGrafter"/>
</dbReference>
<dbReference type="PANTHER" id="PTHR30146">
    <property type="entry name" value="LACI-RELATED TRANSCRIPTIONAL REPRESSOR"/>
    <property type="match status" value="1"/>
</dbReference>
<keyword evidence="6" id="KW-1185">Reference proteome</keyword>
<dbReference type="CDD" id="cd06267">
    <property type="entry name" value="PBP1_LacI_sugar_binding-like"/>
    <property type="match status" value="1"/>
</dbReference>
<dbReference type="Proteomes" id="UP000282311">
    <property type="component" value="Unassembled WGS sequence"/>
</dbReference>
<comment type="caution">
    <text evidence="5">The sequence shown here is derived from an EMBL/GenBank/DDBJ whole genome shotgun (WGS) entry which is preliminary data.</text>
</comment>
<dbReference type="PANTHER" id="PTHR30146:SF109">
    <property type="entry name" value="HTH-TYPE TRANSCRIPTIONAL REGULATOR GALS"/>
    <property type="match status" value="1"/>
</dbReference>
<name>A0A3B0BXN7_9BACL</name>
<dbReference type="CDD" id="cd01392">
    <property type="entry name" value="HTH_LacI"/>
    <property type="match status" value="1"/>
</dbReference>
<dbReference type="Gene3D" id="1.10.260.40">
    <property type="entry name" value="lambda repressor-like DNA-binding domains"/>
    <property type="match status" value="1"/>
</dbReference>
<proteinExistence type="predicted"/>
<protein>
    <submittedName>
        <fullName evidence="5">LacI family transcriptional regulator</fullName>
    </submittedName>
</protein>
<dbReference type="InterPro" id="IPR046335">
    <property type="entry name" value="LacI/GalR-like_sensor"/>
</dbReference>
<dbReference type="PROSITE" id="PS50932">
    <property type="entry name" value="HTH_LACI_2"/>
    <property type="match status" value="1"/>
</dbReference>
<dbReference type="SMART" id="SM00354">
    <property type="entry name" value="HTH_LACI"/>
    <property type="match status" value="1"/>
</dbReference>
<dbReference type="OrthoDB" id="2593241at2"/>
<dbReference type="InterPro" id="IPR028082">
    <property type="entry name" value="Peripla_BP_I"/>
</dbReference>
<dbReference type="GO" id="GO:0000976">
    <property type="term" value="F:transcription cis-regulatory region binding"/>
    <property type="evidence" value="ECO:0007669"/>
    <property type="project" value="TreeGrafter"/>
</dbReference>
<keyword evidence="1" id="KW-0805">Transcription regulation</keyword>
<evidence type="ECO:0000313" key="6">
    <source>
        <dbReference type="Proteomes" id="UP000282311"/>
    </source>
</evidence>
<organism evidence="5 6">
    <name type="scientific">Paenibacillus ginsengarvi</name>
    <dbReference type="NCBI Taxonomy" id="400777"/>
    <lineage>
        <taxon>Bacteria</taxon>
        <taxon>Bacillati</taxon>
        <taxon>Bacillota</taxon>
        <taxon>Bacilli</taxon>
        <taxon>Bacillales</taxon>
        <taxon>Paenibacillaceae</taxon>
        <taxon>Paenibacillus</taxon>
    </lineage>
</organism>